<dbReference type="Proteomes" id="UP001556170">
    <property type="component" value="Unassembled WGS sequence"/>
</dbReference>
<feature type="domain" description="Lysine-specific metallo-endopeptidase" evidence="1">
    <location>
        <begin position="114"/>
        <end position="258"/>
    </location>
</feature>
<keyword evidence="2" id="KW-0378">Hydrolase</keyword>
<evidence type="ECO:0000313" key="2">
    <source>
        <dbReference type="EMBL" id="MEW9623779.1"/>
    </source>
</evidence>
<proteinExistence type="predicted"/>
<dbReference type="Gene3D" id="3.40.390.10">
    <property type="entry name" value="Collagenase (Catalytic Domain)"/>
    <property type="match status" value="1"/>
</dbReference>
<gene>
    <name evidence="2" type="ORF">ABQJ56_06020</name>
</gene>
<reference evidence="2 3" key="1">
    <citation type="submission" date="2024-06" db="EMBL/GenBank/DDBJ databases">
        <authorList>
            <person name="Woo H."/>
        </authorList>
    </citation>
    <scope>NUCLEOTIDE SEQUENCE [LARGE SCALE GENOMIC DNA]</scope>
    <source>
        <strain evidence="2 3">S2-g</strain>
    </source>
</reference>
<comment type="caution">
    <text evidence="2">The sequence shown here is derived from an EMBL/GenBank/DDBJ whole genome shotgun (WGS) entry which is preliminary data.</text>
</comment>
<dbReference type="EC" id="3.4.24.-" evidence="2"/>
<protein>
    <submittedName>
        <fullName evidence="2">M35 family metallo-endopeptidase</fullName>
        <ecNumber evidence="2">3.4.24.-</ecNumber>
    </submittedName>
</protein>
<dbReference type="InterPro" id="IPR024079">
    <property type="entry name" value="MetalloPept_cat_dom_sf"/>
</dbReference>
<name>A0ABV3QNX1_9GAMM</name>
<dbReference type="GO" id="GO:0016787">
    <property type="term" value="F:hydrolase activity"/>
    <property type="evidence" value="ECO:0007669"/>
    <property type="project" value="UniProtKB-KW"/>
</dbReference>
<sequence length="293" mass="31752">MAAVRYTCGYCNKSSFSQNNYLGLCSGCAKKGDAIRSLRVRTISPPATLVAVPGESLVTKRGLASDTTAVPVIYVVEFGDNRQAVAKSSANVFLWCADPGELRKFVKAAKEMVQAAAAGFGTDSVHRITWFGAESNTRKWAAIGVKLNDLNNYLQNTLATVKFACTYGDGIAAIDPTKFNSSSASVTVLLDRGFCWRRFSDGEIICSIIHEFTHIICGTTDEKIGTVDQYGLTKCQALATSDPDKAWKNADNWAYYICEYRTSATDRATIDWTCLDSVSFAARSPLGPGMPPP</sequence>
<dbReference type="Pfam" id="PF14521">
    <property type="entry name" value="Aspzincin_M35"/>
    <property type="match status" value="1"/>
</dbReference>
<keyword evidence="3" id="KW-1185">Reference proteome</keyword>
<organism evidence="2 3">
    <name type="scientific">Rhodanobacter geophilus</name>
    <dbReference type="NCBI Taxonomy" id="3162488"/>
    <lineage>
        <taxon>Bacteria</taxon>
        <taxon>Pseudomonadati</taxon>
        <taxon>Pseudomonadota</taxon>
        <taxon>Gammaproteobacteria</taxon>
        <taxon>Lysobacterales</taxon>
        <taxon>Rhodanobacteraceae</taxon>
        <taxon>Rhodanobacter</taxon>
    </lineage>
</organism>
<evidence type="ECO:0000313" key="3">
    <source>
        <dbReference type="Proteomes" id="UP001556170"/>
    </source>
</evidence>
<accession>A0ABV3QNX1</accession>
<evidence type="ECO:0000259" key="1">
    <source>
        <dbReference type="SMART" id="SM01351"/>
    </source>
</evidence>
<dbReference type="RefSeq" id="WP_367844087.1">
    <property type="nucleotide sequence ID" value="NZ_JBFOHL010000004.1"/>
</dbReference>
<dbReference type="InterPro" id="IPR029463">
    <property type="entry name" value="Lys_MEP"/>
</dbReference>
<dbReference type="SMART" id="SM01351">
    <property type="entry name" value="Aspzincin_M35"/>
    <property type="match status" value="1"/>
</dbReference>
<dbReference type="EMBL" id="JBFOHL010000004">
    <property type="protein sequence ID" value="MEW9623779.1"/>
    <property type="molecule type" value="Genomic_DNA"/>
</dbReference>
<dbReference type="SUPFAM" id="SSF55486">
    <property type="entry name" value="Metalloproteases ('zincins'), catalytic domain"/>
    <property type="match status" value="1"/>
</dbReference>